<dbReference type="Gene3D" id="3.90.550.10">
    <property type="entry name" value="Spore Coat Polysaccharide Biosynthesis Protein SpsA, Chain A"/>
    <property type="match status" value="1"/>
</dbReference>
<dbReference type="InterPro" id="IPR029044">
    <property type="entry name" value="Nucleotide-diphossugar_trans"/>
</dbReference>
<sequence length="356" mass="39433">MNSRITTVIPTYKRPALLLRAVRSALGQGSAEIRVHVLDNASGDLTGPLIQRLAENDPRVVYRCHATNIGGIANFEAGLNTVDTEFFSILSDDDYLLPGFYAKAIAALDAHPEAAFWAGTTLNVDENGVVFDARVAKWSRHGYFRAGETMLAMTGGMAPLWTGIVFRRTVLESIGLPDREALGPADLDFILRVAARSPFIVEAQAVAVFTLSVSSFGATQPLSSFWPGWLHVIAKARCNEDLPEGSRKALARALEADARKMLYRRGINAMVNGRHDFATEASSLLRAQPDGRSRGWMLFVAEWLAHHVPIIRRVMDHTYRFLERRLLASRKELQRRYGPQLIGVEDLPNDALARDP</sequence>
<protein>
    <submittedName>
        <fullName evidence="2">Glycosyltransferase family 2 protein</fullName>
    </submittedName>
</protein>
<dbReference type="InterPro" id="IPR001173">
    <property type="entry name" value="Glyco_trans_2-like"/>
</dbReference>
<evidence type="ECO:0000313" key="2">
    <source>
        <dbReference type="EMBL" id="NII08967.1"/>
    </source>
</evidence>
<name>A0A7X5UEJ8_9GAMM</name>
<comment type="caution">
    <text evidence="2">The sequence shown here is derived from an EMBL/GenBank/DDBJ whole genome shotgun (WGS) entry which is preliminary data.</text>
</comment>
<dbReference type="PANTHER" id="PTHR43685">
    <property type="entry name" value="GLYCOSYLTRANSFERASE"/>
    <property type="match status" value="1"/>
</dbReference>
<dbReference type="Proteomes" id="UP000490980">
    <property type="component" value="Unassembled WGS sequence"/>
</dbReference>
<dbReference type="GO" id="GO:0016740">
    <property type="term" value="F:transferase activity"/>
    <property type="evidence" value="ECO:0007669"/>
    <property type="project" value="UniProtKB-KW"/>
</dbReference>
<dbReference type="Pfam" id="PF00535">
    <property type="entry name" value="Glycos_transf_2"/>
    <property type="match status" value="1"/>
</dbReference>
<gene>
    <name evidence="2" type="ORF">HBF25_21500</name>
</gene>
<keyword evidence="2" id="KW-0808">Transferase</keyword>
<keyword evidence="3" id="KW-1185">Reference proteome</keyword>
<dbReference type="RefSeq" id="WP_166952755.1">
    <property type="nucleotide sequence ID" value="NZ_JAARLZ010000017.1"/>
</dbReference>
<proteinExistence type="predicted"/>
<feature type="domain" description="Glycosyltransferase 2-like" evidence="1">
    <location>
        <begin position="8"/>
        <end position="145"/>
    </location>
</feature>
<accession>A0A7X5UEJ8</accession>
<reference evidence="2 3" key="1">
    <citation type="submission" date="2020-03" db="EMBL/GenBank/DDBJ databases">
        <authorList>
            <person name="Lai Q."/>
        </authorList>
    </citation>
    <scope>NUCLEOTIDE SEQUENCE [LARGE SCALE GENOMIC DNA]</scope>
    <source>
        <strain evidence="2 3">CCUG 25036</strain>
    </source>
</reference>
<organism evidence="2 3">
    <name type="scientific">Luteibacter anthropi</name>
    <dbReference type="NCBI Taxonomy" id="564369"/>
    <lineage>
        <taxon>Bacteria</taxon>
        <taxon>Pseudomonadati</taxon>
        <taxon>Pseudomonadota</taxon>
        <taxon>Gammaproteobacteria</taxon>
        <taxon>Lysobacterales</taxon>
        <taxon>Rhodanobacteraceae</taxon>
        <taxon>Luteibacter</taxon>
    </lineage>
</organism>
<dbReference type="PANTHER" id="PTHR43685:SF2">
    <property type="entry name" value="GLYCOSYLTRANSFERASE 2-LIKE DOMAIN-CONTAINING PROTEIN"/>
    <property type="match status" value="1"/>
</dbReference>
<evidence type="ECO:0000259" key="1">
    <source>
        <dbReference type="Pfam" id="PF00535"/>
    </source>
</evidence>
<dbReference type="CDD" id="cd00761">
    <property type="entry name" value="Glyco_tranf_GTA_type"/>
    <property type="match status" value="1"/>
</dbReference>
<dbReference type="InterPro" id="IPR050834">
    <property type="entry name" value="Glycosyltransf_2"/>
</dbReference>
<evidence type="ECO:0000313" key="3">
    <source>
        <dbReference type="Proteomes" id="UP000490980"/>
    </source>
</evidence>
<dbReference type="SUPFAM" id="SSF53448">
    <property type="entry name" value="Nucleotide-diphospho-sugar transferases"/>
    <property type="match status" value="1"/>
</dbReference>
<dbReference type="EMBL" id="JAARLZ010000017">
    <property type="protein sequence ID" value="NII08967.1"/>
    <property type="molecule type" value="Genomic_DNA"/>
</dbReference>
<dbReference type="AlphaFoldDB" id="A0A7X5UEJ8"/>